<dbReference type="Pfam" id="PF12728">
    <property type="entry name" value="HTH_17"/>
    <property type="match status" value="1"/>
</dbReference>
<gene>
    <name evidence="2" type="ORF">SAMN05421647_103157</name>
</gene>
<evidence type="ECO:0000313" key="3">
    <source>
        <dbReference type="Proteomes" id="UP000186895"/>
    </source>
</evidence>
<name>A0A1N6R7K5_9GAMM</name>
<evidence type="ECO:0000259" key="1">
    <source>
        <dbReference type="Pfam" id="PF12728"/>
    </source>
</evidence>
<accession>A0A1N6R7K5</accession>
<dbReference type="RefSeq" id="WP_076462353.1">
    <property type="nucleotide sequence ID" value="NZ_FTMN01000003.1"/>
</dbReference>
<protein>
    <submittedName>
        <fullName evidence="2">Phage protein</fullName>
    </submittedName>
</protein>
<evidence type="ECO:0000313" key="2">
    <source>
        <dbReference type="EMBL" id="SIQ24819.1"/>
    </source>
</evidence>
<organism evidence="2 3">
    <name type="scientific">Marinobacterium stanieri</name>
    <dbReference type="NCBI Taxonomy" id="49186"/>
    <lineage>
        <taxon>Bacteria</taxon>
        <taxon>Pseudomonadati</taxon>
        <taxon>Pseudomonadota</taxon>
        <taxon>Gammaproteobacteria</taxon>
        <taxon>Oceanospirillales</taxon>
        <taxon>Oceanospirillaceae</taxon>
        <taxon>Marinobacterium</taxon>
    </lineage>
</organism>
<sequence>MTIYHMSAYQKKLAFISACGEYTRFLTPQDLMDLLSVSRATAYRMRKDGKFNSAQREILEFKLFGLIPGWHGWRIEPGELIDPTGYRYSMGDIQSIPLLKSMSRTINT</sequence>
<dbReference type="InterPro" id="IPR041657">
    <property type="entry name" value="HTH_17"/>
</dbReference>
<dbReference type="InterPro" id="IPR021077">
    <property type="entry name" value="Phage_phi-Lf_Orf112"/>
</dbReference>
<reference evidence="2 3" key="1">
    <citation type="submission" date="2017-01" db="EMBL/GenBank/DDBJ databases">
        <authorList>
            <person name="Mah S.A."/>
            <person name="Swanson W.J."/>
            <person name="Moy G.W."/>
            <person name="Vacquier V.D."/>
        </authorList>
    </citation>
    <scope>NUCLEOTIDE SEQUENCE [LARGE SCALE GENOMIC DNA]</scope>
    <source>
        <strain evidence="2 3">DSM 7027</strain>
    </source>
</reference>
<keyword evidence="3" id="KW-1185">Reference proteome</keyword>
<dbReference type="AlphaFoldDB" id="A0A1N6R7K5"/>
<proteinExistence type="predicted"/>
<dbReference type="EMBL" id="FTMN01000003">
    <property type="protein sequence ID" value="SIQ24819.1"/>
    <property type="molecule type" value="Genomic_DNA"/>
</dbReference>
<dbReference type="Pfam" id="PF12375">
    <property type="entry name" value="DUF3653"/>
    <property type="match status" value="1"/>
</dbReference>
<feature type="domain" description="Helix-turn-helix" evidence="1">
    <location>
        <begin position="25"/>
        <end position="54"/>
    </location>
</feature>
<dbReference type="Proteomes" id="UP000186895">
    <property type="component" value="Unassembled WGS sequence"/>
</dbReference>